<gene>
    <name evidence="2" type="ORF">DIZ79_18125</name>
</gene>
<dbReference type="AlphaFoldDB" id="A0A370DB66"/>
<feature type="compositionally biased region" description="Acidic residues" evidence="1">
    <location>
        <begin position="56"/>
        <end position="89"/>
    </location>
</feature>
<evidence type="ECO:0000313" key="2">
    <source>
        <dbReference type="EMBL" id="RDH81830.1"/>
    </source>
</evidence>
<reference evidence="2 3" key="1">
    <citation type="journal article" date="2018" name="ISME J.">
        <title>Endosymbiont genomes yield clues of tubeworm success.</title>
        <authorList>
            <person name="Li Y."/>
            <person name="Liles M.R."/>
            <person name="Halanych K.M."/>
        </authorList>
    </citation>
    <scope>NUCLEOTIDE SEQUENCE [LARGE SCALE GENOMIC DNA]</scope>
    <source>
        <strain evidence="2">A1422</strain>
    </source>
</reference>
<comment type="caution">
    <text evidence="2">The sequence shown here is derived from an EMBL/GenBank/DDBJ whole genome shotgun (WGS) entry which is preliminary data.</text>
</comment>
<feature type="region of interest" description="Disordered" evidence="1">
    <location>
        <begin position="52"/>
        <end position="96"/>
    </location>
</feature>
<organism evidence="2 3">
    <name type="scientific">endosymbiont of Lamellibrachia luymesi</name>
    <dbReference type="NCBI Taxonomy" id="2200907"/>
    <lineage>
        <taxon>Bacteria</taxon>
        <taxon>Pseudomonadati</taxon>
        <taxon>Pseudomonadota</taxon>
        <taxon>Gammaproteobacteria</taxon>
        <taxon>sulfur-oxidizing symbionts</taxon>
    </lineage>
</organism>
<feature type="compositionally biased region" description="Low complexity" evidence="1">
    <location>
        <begin position="224"/>
        <end position="236"/>
    </location>
</feature>
<evidence type="ECO:0000313" key="3">
    <source>
        <dbReference type="Proteomes" id="UP000255508"/>
    </source>
</evidence>
<evidence type="ECO:0000256" key="1">
    <source>
        <dbReference type="SAM" id="MobiDB-lite"/>
    </source>
</evidence>
<sequence length="255" mass="27967">MIHYSSETLIIDEWKEDRSFNLQQIRVGDELEIDVTQDASGNLFAVKLVRKSGTEVETDDEDQAEGSGDEGTEGDDTDEEGSSENENDDGNTGVPGITDSHRVLAFNDLGMHCADLDYTTFVVLPPFNVIRSQVIERGATPRILSSAEVDVAYKAQMDAAGSINTTSQNLPGSVQKTNFWDINPASGNTYVFDLFGGNPRLMSDSWARACLASMHPIPPMRINPSGTTTQTTPGSQRTAFRSCRWMTPDRPMPTH</sequence>
<proteinExistence type="predicted"/>
<accession>A0A370DB66</accession>
<protein>
    <submittedName>
        <fullName evidence="2">Uncharacterized protein</fullName>
    </submittedName>
</protein>
<feature type="region of interest" description="Disordered" evidence="1">
    <location>
        <begin position="218"/>
        <end position="240"/>
    </location>
</feature>
<dbReference type="EMBL" id="QFXD01000324">
    <property type="protein sequence ID" value="RDH81830.1"/>
    <property type="molecule type" value="Genomic_DNA"/>
</dbReference>
<name>A0A370DB66_9GAMM</name>
<dbReference type="Proteomes" id="UP000255508">
    <property type="component" value="Unassembled WGS sequence"/>
</dbReference>